<evidence type="ECO:0000256" key="1">
    <source>
        <dbReference type="SAM" id="Phobius"/>
    </source>
</evidence>
<proteinExistence type="predicted"/>
<gene>
    <name evidence="2" type="ORF">METZ01_LOCUS274057</name>
</gene>
<name>A0A382KCH1_9ZZZZ</name>
<protein>
    <submittedName>
        <fullName evidence="2">Uncharacterized protein</fullName>
    </submittedName>
</protein>
<accession>A0A382KCH1</accession>
<dbReference type="EMBL" id="UINC01079318">
    <property type="protein sequence ID" value="SVC21203.1"/>
    <property type="molecule type" value="Genomic_DNA"/>
</dbReference>
<keyword evidence="1" id="KW-1133">Transmembrane helix</keyword>
<reference evidence="2" key="1">
    <citation type="submission" date="2018-05" db="EMBL/GenBank/DDBJ databases">
        <authorList>
            <person name="Lanie J.A."/>
            <person name="Ng W.-L."/>
            <person name="Kazmierczak K.M."/>
            <person name="Andrzejewski T.M."/>
            <person name="Davidsen T.M."/>
            <person name="Wayne K.J."/>
            <person name="Tettelin H."/>
            <person name="Glass J.I."/>
            <person name="Rusch D."/>
            <person name="Podicherti R."/>
            <person name="Tsui H.-C.T."/>
            <person name="Winkler M.E."/>
        </authorList>
    </citation>
    <scope>NUCLEOTIDE SEQUENCE</scope>
</reference>
<organism evidence="2">
    <name type="scientific">marine metagenome</name>
    <dbReference type="NCBI Taxonomy" id="408172"/>
    <lineage>
        <taxon>unclassified sequences</taxon>
        <taxon>metagenomes</taxon>
        <taxon>ecological metagenomes</taxon>
    </lineage>
</organism>
<feature type="transmembrane region" description="Helical" evidence="1">
    <location>
        <begin position="20"/>
        <end position="40"/>
    </location>
</feature>
<sequence length="50" mass="6043">MSDYFNWLTFEWLMSNLEWIGAGMLMSLVILLFFPIILTVEFRKLNKKKN</sequence>
<keyword evidence="1" id="KW-0472">Membrane</keyword>
<keyword evidence="1" id="KW-0812">Transmembrane</keyword>
<dbReference type="AlphaFoldDB" id="A0A382KCH1"/>
<evidence type="ECO:0000313" key="2">
    <source>
        <dbReference type="EMBL" id="SVC21203.1"/>
    </source>
</evidence>